<name>A0A9X0D115_9CNID</name>
<feature type="compositionally biased region" description="Acidic residues" evidence="1">
    <location>
        <begin position="131"/>
        <end position="153"/>
    </location>
</feature>
<gene>
    <name evidence="3" type="ORF">OS493_033052</name>
</gene>
<evidence type="ECO:0000256" key="2">
    <source>
        <dbReference type="SAM" id="SignalP"/>
    </source>
</evidence>
<feature type="chain" id="PRO_5040885157" evidence="2">
    <location>
        <begin position="23"/>
        <end position="368"/>
    </location>
</feature>
<feature type="region of interest" description="Disordered" evidence="1">
    <location>
        <begin position="289"/>
        <end position="312"/>
    </location>
</feature>
<dbReference type="OrthoDB" id="5985261at2759"/>
<protein>
    <submittedName>
        <fullName evidence="3">Uncharacterized protein</fullName>
    </submittedName>
</protein>
<feature type="signal peptide" evidence="2">
    <location>
        <begin position="1"/>
        <end position="22"/>
    </location>
</feature>
<keyword evidence="4" id="KW-1185">Reference proteome</keyword>
<dbReference type="AlphaFoldDB" id="A0A9X0D115"/>
<evidence type="ECO:0000313" key="4">
    <source>
        <dbReference type="Proteomes" id="UP001163046"/>
    </source>
</evidence>
<proteinExistence type="predicted"/>
<feature type="compositionally biased region" description="Acidic residues" evidence="1">
    <location>
        <begin position="250"/>
        <end position="259"/>
    </location>
</feature>
<feature type="compositionally biased region" description="Polar residues" evidence="1">
    <location>
        <begin position="202"/>
        <end position="231"/>
    </location>
</feature>
<dbReference type="Proteomes" id="UP001163046">
    <property type="component" value="Unassembled WGS sequence"/>
</dbReference>
<feature type="compositionally biased region" description="Acidic residues" evidence="1">
    <location>
        <begin position="104"/>
        <end position="123"/>
    </location>
</feature>
<feature type="region of interest" description="Disordered" evidence="1">
    <location>
        <begin position="46"/>
        <end position="262"/>
    </location>
</feature>
<evidence type="ECO:0000313" key="3">
    <source>
        <dbReference type="EMBL" id="KAJ7382766.1"/>
    </source>
</evidence>
<organism evidence="3 4">
    <name type="scientific">Desmophyllum pertusum</name>
    <dbReference type="NCBI Taxonomy" id="174260"/>
    <lineage>
        <taxon>Eukaryota</taxon>
        <taxon>Metazoa</taxon>
        <taxon>Cnidaria</taxon>
        <taxon>Anthozoa</taxon>
        <taxon>Hexacorallia</taxon>
        <taxon>Scleractinia</taxon>
        <taxon>Caryophylliina</taxon>
        <taxon>Caryophylliidae</taxon>
        <taxon>Desmophyllum</taxon>
    </lineage>
</organism>
<evidence type="ECO:0000256" key="1">
    <source>
        <dbReference type="SAM" id="MobiDB-lite"/>
    </source>
</evidence>
<keyword evidence="2" id="KW-0732">Signal</keyword>
<sequence length="368" mass="40167">MRLSLPFLLCVLVASLHYSTEAERFSDSRYQLGRALLRRAREINETTNNADELEDEKEDDMSEEERERVQQIDAAEDIFVGSGNHVYESQGKSDNSGSKRGDTSGDEDSEAEEPEAKTDEDDNSPTSGDSNEGDDESDDDDDEKSDDDDDDDGTETKKDQEATEDEDASGSGLIENENAARRSSDESASGSGSEQQDDETDQSGSGESTIQELTPTAASQDELSGDQSINSGEEETADYKKSDIETVSGDSDDEEEDSGSADVIKKGIESLSRLLTPVASGYDFELFSGNAAKNDKEEETEADGESEKGFNSNTEGVHVKKCKRVCEDPMTYEQCAVPRCDYKMGTIKTCVFICVNTRPPYVVNNASK</sequence>
<feature type="compositionally biased region" description="Acidic residues" evidence="1">
    <location>
        <begin position="51"/>
        <end position="64"/>
    </location>
</feature>
<accession>A0A9X0D115</accession>
<comment type="caution">
    <text evidence="3">The sequence shown here is derived from an EMBL/GenBank/DDBJ whole genome shotgun (WGS) entry which is preliminary data.</text>
</comment>
<reference evidence="3" key="1">
    <citation type="submission" date="2023-01" db="EMBL/GenBank/DDBJ databases">
        <title>Genome assembly of the deep-sea coral Lophelia pertusa.</title>
        <authorList>
            <person name="Herrera S."/>
            <person name="Cordes E."/>
        </authorList>
    </citation>
    <scope>NUCLEOTIDE SEQUENCE</scope>
    <source>
        <strain evidence="3">USNM1676648</strain>
        <tissue evidence="3">Polyp</tissue>
    </source>
</reference>
<dbReference type="EMBL" id="MU825915">
    <property type="protein sequence ID" value="KAJ7382766.1"/>
    <property type="molecule type" value="Genomic_DNA"/>
</dbReference>